<organism evidence="1 2">
    <name type="scientific">Ramlibacter lithotrophicus</name>
    <dbReference type="NCBI Taxonomy" id="2606681"/>
    <lineage>
        <taxon>Bacteria</taxon>
        <taxon>Pseudomonadati</taxon>
        <taxon>Pseudomonadota</taxon>
        <taxon>Betaproteobacteria</taxon>
        <taxon>Burkholderiales</taxon>
        <taxon>Comamonadaceae</taxon>
        <taxon>Ramlibacter</taxon>
    </lineage>
</organism>
<evidence type="ECO:0000313" key="2">
    <source>
        <dbReference type="Proteomes" id="UP000521868"/>
    </source>
</evidence>
<evidence type="ECO:0000313" key="1">
    <source>
        <dbReference type="EMBL" id="NKE66865.1"/>
    </source>
</evidence>
<sequence>MPHLPHDSKDEVAPILAKLFPHLDADGLRVIHKRFVVLFGFLHDQWVAERRHEQDRTLDGEVECASLNGKV</sequence>
<dbReference type="Proteomes" id="UP000521868">
    <property type="component" value="Unassembled WGS sequence"/>
</dbReference>
<reference evidence="1 2" key="1">
    <citation type="journal article" date="2020" name="Nature">
        <title>Bacterial chemolithoautotrophy via manganese oxidation.</title>
        <authorList>
            <person name="Yu H."/>
            <person name="Leadbetter J.R."/>
        </authorList>
    </citation>
    <scope>NUCLEOTIDE SEQUENCE [LARGE SCALE GENOMIC DNA]</scope>
    <source>
        <strain evidence="1 2">RBP-1</strain>
    </source>
</reference>
<name>A0A7X6I730_9BURK</name>
<dbReference type="EMBL" id="VTOX01000004">
    <property type="protein sequence ID" value="NKE66865.1"/>
    <property type="molecule type" value="Genomic_DNA"/>
</dbReference>
<keyword evidence="2" id="KW-1185">Reference proteome</keyword>
<dbReference type="RefSeq" id="WP_168107982.1">
    <property type="nucleotide sequence ID" value="NZ_VTOX01000004.1"/>
</dbReference>
<accession>A0A7X6I730</accession>
<dbReference type="AlphaFoldDB" id="A0A7X6I730"/>
<proteinExistence type="predicted"/>
<protein>
    <submittedName>
        <fullName evidence="1">Uncharacterized protein</fullName>
    </submittedName>
</protein>
<gene>
    <name evidence="1" type="ORF">RAMLITH_13630</name>
</gene>
<comment type="caution">
    <text evidence="1">The sequence shown here is derived from an EMBL/GenBank/DDBJ whole genome shotgun (WGS) entry which is preliminary data.</text>
</comment>